<dbReference type="RefSeq" id="WP_033163205.1">
    <property type="nucleotide sequence ID" value="NZ_CACVPP010000019.1"/>
</dbReference>
<dbReference type="Gene3D" id="2.10.109.10">
    <property type="entry name" value="Umud Fragment, subunit A"/>
    <property type="match status" value="1"/>
</dbReference>
<dbReference type="EMBL" id="FNYK01000002">
    <property type="protein sequence ID" value="SEI39886.1"/>
    <property type="molecule type" value="Genomic_DNA"/>
</dbReference>
<dbReference type="PRINTS" id="PR00726">
    <property type="entry name" value="LEXASERPTASE"/>
</dbReference>
<organism evidence="9 10">
    <name type="scientific">Sharpea azabuensis</name>
    <dbReference type="NCBI Taxonomy" id="322505"/>
    <lineage>
        <taxon>Bacteria</taxon>
        <taxon>Bacillati</taxon>
        <taxon>Bacillota</taxon>
        <taxon>Erysipelotrichia</taxon>
        <taxon>Erysipelotrichales</taxon>
        <taxon>Coprobacillaceae</taxon>
        <taxon>Sharpea</taxon>
    </lineage>
</organism>
<keyword evidence="5" id="KW-0234">DNA repair</keyword>
<evidence type="ECO:0000256" key="3">
    <source>
        <dbReference type="ARBA" id="ARBA00022801"/>
    </source>
</evidence>
<dbReference type="SUPFAM" id="SSF47413">
    <property type="entry name" value="lambda repressor-like DNA-binding domains"/>
    <property type="match status" value="1"/>
</dbReference>
<evidence type="ECO:0000256" key="5">
    <source>
        <dbReference type="ARBA" id="ARBA00023204"/>
    </source>
</evidence>
<evidence type="ECO:0000256" key="6">
    <source>
        <dbReference type="ARBA" id="ARBA00023236"/>
    </source>
</evidence>
<evidence type="ECO:0000259" key="8">
    <source>
        <dbReference type="PROSITE" id="PS50943"/>
    </source>
</evidence>
<dbReference type="InterPro" id="IPR010982">
    <property type="entry name" value="Lambda_DNA-bd_dom_sf"/>
</dbReference>
<dbReference type="InterPro" id="IPR036286">
    <property type="entry name" value="LexA/Signal_pep-like_sf"/>
</dbReference>
<dbReference type="PANTHER" id="PTHR33516:SF2">
    <property type="entry name" value="LEXA REPRESSOR-RELATED"/>
    <property type="match status" value="1"/>
</dbReference>
<dbReference type="InterPro" id="IPR039418">
    <property type="entry name" value="LexA-like"/>
</dbReference>
<dbReference type="Pfam" id="PF00717">
    <property type="entry name" value="Peptidase_S24"/>
    <property type="match status" value="1"/>
</dbReference>
<dbReference type="AlphaFoldDB" id="A0A1H6QDE9"/>
<evidence type="ECO:0000256" key="1">
    <source>
        <dbReference type="ARBA" id="ARBA00007484"/>
    </source>
</evidence>
<dbReference type="GO" id="GO:0006355">
    <property type="term" value="P:regulation of DNA-templated transcription"/>
    <property type="evidence" value="ECO:0007669"/>
    <property type="project" value="InterPro"/>
</dbReference>
<keyword evidence="4 7" id="KW-0068">Autocatalytic cleavage</keyword>
<name>A0A1H6QDE9_9FIRM</name>
<dbReference type="InterPro" id="IPR050077">
    <property type="entry name" value="LexA_repressor"/>
</dbReference>
<keyword evidence="2" id="KW-0227">DNA damage</keyword>
<accession>A0A1H6QDE9</accession>
<keyword evidence="10" id="KW-1185">Reference proteome</keyword>
<dbReference type="SMART" id="SM00530">
    <property type="entry name" value="HTH_XRE"/>
    <property type="match status" value="1"/>
</dbReference>
<dbReference type="Pfam" id="PF01381">
    <property type="entry name" value="HTH_3"/>
    <property type="match status" value="1"/>
</dbReference>
<dbReference type="InterPro" id="IPR015927">
    <property type="entry name" value="Peptidase_S24_S26A/B/C"/>
</dbReference>
<evidence type="ECO:0000313" key="10">
    <source>
        <dbReference type="Proteomes" id="UP000183028"/>
    </source>
</evidence>
<evidence type="ECO:0000256" key="2">
    <source>
        <dbReference type="ARBA" id="ARBA00022763"/>
    </source>
</evidence>
<keyword evidence="3 7" id="KW-0378">Hydrolase</keyword>
<dbReference type="CDD" id="cd00093">
    <property type="entry name" value="HTH_XRE"/>
    <property type="match status" value="1"/>
</dbReference>
<dbReference type="InterPro" id="IPR001387">
    <property type="entry name" value="Cro/C1-type_HTH"/>
</dbReference>
<dbReference type="GO" id="GO:0003677">
    <property type="term" value="F:DNA binding"/>
    <property type="evidence" value="ECO:0007669"/>
    <property type="project" value="InterPro"/>
</dbReference>
<feature type="domain" description="HTH cro/C1-type" evidence="8">
    <location>
        <begin position="19"/>
        <end position="62"/>
    </location>
</feature>
<dbReference type="STRING" id="322505.SAMN04487836_11017"/>
<dbReference type="Proteomes" id="UP000183028">
    <property type="component" value="Unassembled WGS sequence"/>
</dbReference>
<dbReference type="GO" id="GO:0016787">
    <property type="term" value="F:hydrolase activity"/>
    <property type="evidence" value="ECO:0007669"/>
    <property type="project" value="UniProtKB-KW"/>
</dbReference>
<keyword evidence="6" id="KW-0742">SOS response</keyword>
<gene>
    <name evidence="9" type="ORF">SAMN04487834_100276</name>
</gene>
<dbReference type="CDD" id="cd06529">
    <property type="entry name" value="S24_LexA-like"/>
    <property type="match status" value="1"/>
</dbReference>
<dbReference type="GO" id="GO:0009432">
    <property type="term" value="P:SOS response"/>
    <property type="evidence" value="ECO:0007669"/>
    <property type="project" value="UniProtKB-KW"/>
</dbReference>
<dbReference type="PROSITE" id="PS50943">
    <property type="entry name" value="HTH_CROC1"/>
    <property type="match status" value="1"/>
</dbReference>
<dbReference type="OrthoDB" id="194368at2"/>
<proteinExistence type="inferred from homology"/>
<dbReference type="InterPro" id="IPR006197">
    <property type="entry name" value="Peptidase_S24_LexA"/>
</dbReference>
<evidence type="ECO:0000256" key="4">
    <source>
        <dbReference type="ARBA" id="ARBA00022813"/>
    </source>
</evidence>
<evidence type="ECO:0000313" key="9">
    <source>
        <dbReference type="EMBL" id="SEI39886.1"/>
    </source>
</evidence>
<dbReference type="GeneID" id="54120599"/>
<reference evidence="10" key="1">
    <citation type="submission" date="2016-10" db="EMBL/GenBank/DDBJ databases">
        <authorList>
            <person name="Varghese N."/>
        </authorList>
    </citation>
    <scope>NUCLEOTIDE SEQUENCE [LARGE SCALE GENOMIC DNA]</scope>
    <source>
        <strain evidence="10">DSM 20406</strain>
    </source>
</reference>
<comment type="similarity">
    <text evidence="1 7">Belongs to the peptidase S24 family.</text>
</comment>
<dbReference type="GO" id="GO:0006281">
    <property type="term" value="P:DNA repair"/>
    <property type="evidence" value="ECO:0007669"/>
    <property type="project" value="UniProtKB-KW"/>
</dbReference>
<evidence type="ECO:0000256" key="7">
    <source>
        <dbReference type="RuleBase" id="RU003991"/>
    </source>
</evidence>
<dbReference type="Gene3D" id="1.10.260.40">
    <property type="entry name" value="lambda repressor-like DNA-binding domains"/>
    <property type="match status" value="1"/>
</dbReference>
<sequence length="197" mass="22135">MTLKELIQQYKRQTQQNNTQIAEKLGVTKATVSRWLSGDVKHVQTETMERMKEVFGYDVKAVLEGKVIEFKKPILGYVKAGYDMFADENYQGMESVTEDENRLGDYFLKVQGDSMIGAGIMDGSLAYIQACTDVPNGTIGVVVIGDEVTIKRVIKKHDMLVLEAANPAVENRYFTNKDIRNIPVNIIGKVVFVKTTF</sequence>
<dbReference type="eggNOG" id="COG1974">
    <property type="taxonomic scope" value="Bacteria"/>
</dbReference>
<protein>
    <submittedName>
        <fullName evidence="9">Repressor LexA</fullName>
    </submittedName>
</protein>
<dbReference type="PANTHER" id="PTHR33516">
    <property type="entry name" value="LEXA REPRESSOR"/>
    <property type="match status" value="1"/>
</dbReference>
<dbReference type="SUPFAM" id="SSF51306">
    <property type="entry name" value="LexA/Signal peptidase"/>
    <property type="match status" value="1"/>
</dbReference>